<comment type="caution">
    <text evidence="1">The sequence shown here is derived from an EMBL/GenBank/DDBJ whole genome shotgun (WGS) entry which is preliminary data.</text>
</comment>
<proteinExistence type="predicted"/>
<evidence type="ECO:0000313" key="2">
    <source>
        <dbReference type="Proteomes" id="UP000250918"/>
    </source>
</evidence>
<protein>
    <recommendedName>
        <fullName evidence="3">Phage major capsid protein</fullName>
    </recommendedName>
</protein>
<evidence type="ECO:0000313" key="1">
    <source>
        <dbReference type="EMBL" id="PWB69066.1"/>
    </source>
</evidence>
<dbReference type="Proteomes" id="UP000250918">
    <property type="component" value="Unassembled WGS sequence"/>
</dbReference>
<accession>A0A855X3D1</accession>
<organism evidence="1 2">
    <name type="scientific">candidate division GN15 bacterium</name>
    <dbReference type="NCBI Taxonomy" id="2072418"/>
    <lineage>
        <taxon>Bacteria</taxon>
        <taxon>candidate division GN15</taxon>
    </lineage>
</organism>
<evidence type="ECO:0008006" key="3">
    <source>
        <dbReference type="Google" id="ProtNLM"/>
    </source>
</evidence>
<name>A0A855X3D1_9BACT</name>
<sequence length="365" mass="40749">MDFTHFLNSAAARKLSEQTEERARGPVDFSRASEIEVNRDLYLDAESRGMTLSELLECDEYDPSPIDSQLDAFERQLALAGIRLSGRIPTTVEQFYQKAPSLLPEFMLREIKRGQAMRPELGKLLASSSTLASNRYTPLFIDTSNDKKFSLRPVGDGAEIPHLLVTEQTHAITVADYGLALRASYKALRYRTTAQFRVLLWYIGFKMQTDKIGMVVNCIVNGDGNANAATVINAASTGNLTYADLITLWSQFAPFEMTTMICHIDKLKTILTLNEFKDPLAGYRFQQSGELFSPLGATLVRSDELASDLVIGLDSRFAIEEVVTQPLSVEYDKIIEQRFEEAVITEAVAYAKLVREASVVLDTVF</sequence>
<dbReference type="AlphaFoldDB" id="A0A855X3D1"/>
<dbReference type="EMBL" id="PQAP01000180">
    <property type="protein sequence ID" value="PWB69066.1"/>
    <property type="molecule type" value="Genomic_DNA"/>
</dbReference>
<gene>
    <name evidence="1" type="ORF">C3F09_10700</name>
</gene>
<reference evidence="1 2" key="1">
    <citation type="journal article" date="2018" name="ISME J.">
        <title>A methanotrophic archaeon couples anaerobic oxidation of methane to Fe(III) reduction.</title>
        <authorList>
            <person name="Cai C."/>
            <person name="Leu A.O."/>
            <person name="Xie G.J."/>
            <person name="Guo J."/>
            <person name="Feng Y."/>
            <person name="Zhao J.X."/>
            <person name="Tyson G.W."/>
            <person name="Yuan Z."/>
            <person name="Hu S."/>
        </authorList>
    </citation>
    <scope>NUCLEOTIDE SEQUENCE [LARGE SCALE GENOMIC DNA]</scope>
    <source>
        <strain evidence="1">FeB_12</strain>
    </source>
</reference>
<dbReference type="SUPFAM" id="SSF56563">
    <property type="entry name" value="Major capsid protein gp5"/>
    <property type="match status" value="1"/>
</dbReference>